<evidence type="ECO:0000313" key="2">
    <source>
        <dbReference type="Proteomes" id="UP000324222"/>
    </source>
</evidence>
<gene>
    <name evidence="1" type="ORF">E2C01_071729</name>
</gene>
<dbReference type="AlphaFoldDB" id="A0A5B7I8S2"/>
<name>A0A5B7I8S2_PORTR</name>
<sequence length="337" mass="38137">MVAVTRSKCALEHACKLLRLSTGVIPSHYNTELREHIKLSQNISGNNFRERYLPDVTVPAKAIELEPSFSSSYYSPDNVGYLSSIMEGIIKGVRDSPFRHRCVMVGGYPTFLLGKTEKFGGVDFLFVHQPQADNVSFFVQVASVLARHLNPDIIWFFEACCELENNDNNYSITMHGIHLTGNAHMMFVTKARDQGHINASRETMTINTLKLSFEGIHVANFCFVGLFPGEKRLTVNGATAIDSIMCVNQAKEQHNIVTGVINKICDSGFVMAAAHFEDHGDTHLYCVDVSFKSLIDQVDNKYIPMFFPHNERRAKKYGCRVSRMFKRHIKAQRKLMY</sequence>
<dbReference type="Proteomes" id="UP000324222">
    <property type="component" value="Unassembled WGS sequence"/>
</dbReference>
<proteinExistence type="predicted"/>
<protein>
    <submittedName>
        <fullName evidence="1">Uncharacterized protein</fullName>
    </submittedName>
</protein>
<dbReference type="EMBL" id="VSRR010045466">
    <property type="protein sequence ID" value="MPC77278.1"/>
    <property type="molecule type" value="Genomic_DNA"/>
</dbReference>
<reference evidence="1 2" key="1">
    <citation type="submission" date="2019-05" db="EMBL/GenBank/DDBJ databases">
        <title>Another draft genome of Portunus trituberculatus and its Hox gene families provides insights of decapod evolution.</title>
        <authorList>
            <person name="Jeong J.-H."/>
            <person name="Song I."/>
            <person name="Kim S."/>
            <person name="Choi T."/>
            <person name="Kim D."/>
            <person name="Ryu S."/>
            <person name="Kim W."/>
        </authorList>
    </citation>
    <scope>NUCLEOTIDE SEQUENCE [LARGE SCALE GENOMIC DNA]</scope>
    <source>
        <tissue evidence="1">Muscle</tissue>
    </source>
</reference>
<accession>A0A5B7I8S2</accession>
<comment type="caution">
    <text evidence="1">The sequence shown here is derived from an EMBL/GenBank/DDBJ whole genome shotgun (WGS) entry which is preliminary data.</text>
</comment>
<evidence type="ECO:0000313" key="1">
    <source>
        <dbReference type="EMBL" id="MPC77278.1"/>
    </source>
</evidence>
<organism evidence="1 2">
    <name type="scientific">Portunus trituberculatus</name>
    <name type="common">Swimming crab</name>
    <name type="synonym">Neptunus trituberculatus</name>
    <dbReference type="NCBI Taxonomy" id="210409"/>
    <lineage>
        <taxon>Eukaryota</taxon>
        <taxon>Metazoa</taxon>
        <taxon>Ecdysozoa</taxon>
        <taxon>Arthropoda</taxon>
        <taxon>Crustacea</taxon>
        <taxon>Multicrustacea</taxon>
        <taxon>Malacostraca</taxon>
        <taxon>Eumalacostraca</taxon>
        <taxon>Eucarida</taxon>
        <taxon>Decapoda</taxon>
        <taxon>Pleocyemata</taxon>
        <taxon>Brachyura</taxon>
        <taxon>Eubrachyura</taxon>
        <taxon>Portunoidea</taxon>
        <taxon>Portunidae</taxon>
        <taxon>Portuninae</taxon>
        <taxon>Portunus</taxon>
    </lineage>
</organism>
<keyword evidence="2" id="KW-1185">Reference proteome</keyword>